<dbReference type="Proteomes" id="UP001150941">
    <property type="component" value="Unassembled WGS sequence"/>
</dbReference>
<dbReference type="InterPro" id="IPR023210">
    <property type="entry name" value="NADP_OxRdtase_dom"/>
</dbReference>
<evidence type="ECO:0000259" key="2">
    <source>
        <dbReference type="Pfam" id="PF00248"/>
    </source>
</evidence>
<dbReference type="Pfam" id="PF00248">
    <property type="entry name" value="Aldo_ket_red"/>
    <property type="match status" value="1"/>
</dbReference>
<gene>
    <name evidence="3" type="ORF">N7468_000719</name>
</gene>
<dbReference type="AlphaFoldDB" id="A0A9W9PKS2"/>
<reference evidence="3" key="2">
    <citation type="journal article" date="2023" name="IMA Fungus">
        <title>Comparative genomic study of the Penicillium genus elucidates a diverse pangenome and 15 lateral gene transfer events.</title>
        <authorList>
            <person name="Petersen C."/>
            <person name="Sorensen T."/>
            <person name="Nielsen M.R."/>
            <person name="Sondergaard T.E."/>
            <person name="Sorensen J.L."/>
            <person name="Fitzpatrick D.A."/>
            <person name="Frisvad J.C."/>
            <person name="Nielsen K.L."/>
        </authorList>
    </citation>
    <scope>NUCLEOTIDE SEQUENCE</scope>
    <source>
        <strain evidence="3">IBT 19713</strain>
    </source>
</reference>
<dbReference type="RefSeq" id="XP_058336047.1">
    <property type="nucleotide sequence ID" value="XM_058470016.1"/>
</dbReference>
<name>A0A9W9PKS2_9EURO</name>
<accession>A0A9W9PKS2</accession>
<comment type="caution">
    <text evidence="3">The sequence shown here is derived from an EMBL/GenBank/DDBJ whole genome shotgun (WGS) entry which is preliminary data.</text>
</comment>
<evidence type="ECO:0000313" key="3">
    <source>
        <dbReference type="EMBL" id="KAJ5249268.1"/>
    </source>
</evidence>
<evidence type="ECO:0000313" key="4">
    <source>
        <dbReference type="Proteomes" id="UP001150941"/>
    </source>
</evidence>
<dbReference type="Gene3D" id="3.20.20.100">
    <property type="entry name" value="NADP-dependent oxidoreductase domain"/>
    <property type="match status" value="1"/>
</dbReference>
<dbReference type="EMBL" id="JAPQKS010000001">
    <property type="protein sequence ID" value="KAJ5249268.1"/>
    <property type="molecule type" value="Genomic_DNA"/>
</dbReference>
<reference evidence="3" key="1">
    <citation type="submission" date="2022-11" db="EMBL/GenBank/DDBJ databases">
        <authorList>
            <person name="Petersen C."/>
        </authorList>
    </citation>
    <scope>NUCLEOTIDE SEQUENCE</scope>
    <source>
        <strain evidence="3">IBT 19713</strain>
    </source>
</reference>
<protein>
    <recommendedName>
        <fullName evidence="2">NADP-dependent oxidoreductase domain-containing protein</fullName>
    </recommendedName>
</protein>
<dbReference type="OrthoDB" id="48988at2759"/>
<dbReference type="GO" id="GO:0016491">
    <property type="term" value="F:oxidoreductase activity"/>
    <property type="evidence" value="ECO:0007669"/>
    <property type="project" value="UniProtKB-KW"/>
</dbReference>
<proteinExistence type="predicted"/>
<dbReference type="SUPFAM" id="SSF51430">
    <property type="entry name" value="NAD(P)-linked oxidoreductase"/>
    <property type="match status" value="1"/>
</dbReference>
<sequence length="86" mass="9719">MMSMYVETARDHEIINRTTAVAQCRGWSMTDVLLAWLTRRVTSPVLGFTSIARIDEALGARGKALTDEEEAFSEELYTARRIMGHL</sequence>
<dbReference type="InterPro" id="IPR036812">
    <property type="entry name" value="NAD(P)_OxRdtase_dom_sf"/>
</dbReference>
<dbReference type="GeneID" id="83197319"/>
<feature type="domain" description="NADP-dependent oxidoreductase" evidence="2">
    <location>
        <begin position="11"/>
        <end position="70"/>
    </location>
</feature>
<keyword evidence="1" id="KW-0560">Oxidoreductase</keyword>
<keyword evidence="4" id="KW-1185">Reference proteome</keyword>
<evidence type="ECO:0000256" key="1">
    <source>
        <dbReference type="ARBA" id="ARBA00023002"/>
    </source>
</evidence>
<organism evidence="3 4">
    <name type="scientific">Penicillium chermesinum</name>
    <dbReference type="NCBI Taxonomy" id="63820"/>
    <lineage>
        <taxon>Eukaryota</taxon>
        <taxon>Fungi</taxon>
        <taxon>Dikarya</taxon>
        <taxon>Ascomycota</taxon>
        <taxon>Pezizomycotina</taxon>
        <taxon>Eurotiomycetes</taxon>
        <taxon>Eurotiomycetidae</taxon>
        <taxon>Eurotiales</taxon>
        <taxon>Aspergillaceae</taxon>
        <taxon>Penicillium</taxon>
    </lineage>
</organism>